<dbReference type="GO" id="GO:0005886">
    <property type="term" value="C:plasma membrane"/>
    <property type="evidence" value="ECO:0007669"/>
    <property type="project" value="UniProtKB-SubCell"/>
</dbReference>
<feature type="transmembrane region" description="Helical" evidence="9">
    <location>
        <begin position="92"/>
        <end position="110"/>
    </location>
</feature>
<evidence type="ECO:0000313" key="11">
    <source>
        <dbReference type="EMBL" id="SAL79235.1"/>
    </source>
</evidence>
<keyword evidence="7 9" id="KW-1133">Transmembrane helix</keyword>
<evidence type="ECO:0000256" key="4">
    <source>
        <dbReference type="ARBA" id="ARBA00022475"/>
    </source>
</evidence>
<dbReference type="PANTHER" id="PTHR43528:SF8">
    <property type="entry name" value="BLR0239 PROTEIN"/>
    <property type="match status" value="1"/>
</dbReference>
<evidence type="ECO:0000256" key="5">
    <source>
        <dbReference type="ARBA" id="ARBA00022692"/>
    </source>
</evidence>
<protein>
    <submittedName>
        <fullName evidence="11">Membrane protein</fullName>
    </submittedName>
</protein>
<evidence type="ECO:0000256" key="8">
    <source>
        <dbReference type="ARBA" id="ARBA00023136"/>
    </source>
</evidence>
<evidence type="ECO:0000256" key="7">
    <source>
        <dbReference type="ARBA" id="ARBA00022989"/>
    </source>
</evidence>
<sequence>MNTVNLAGNYVDEKSARRRAIVATVLGNGFEWFDFMVYGFFAITIAKLFFPTGNDLTSLMLSVATFGVGFLVRPFGGILIGVYSDRAGRKAALSLTILLMCAGTAIIGLAPTYSQIGMAAPCLIVFARLLQGFSAGGEMGTATAFLTEHAPKGKKAYYSSWIQTSIGFAVLLGACFGTGITLGLSTADMESWGWRIPFLSGLLIGPIGFFIRRNLEETPVFLDAEKSKTPLADVLRDYPWQAFASFAMVVLWTVCIYVILFYMPTFSVKVLKLPQSASFIAAMVGGGVITVCSPFTGWYSDKVGRKWLLGGASAAMLVLAWPLFAMIVKAPSVATLCVFQAVFGVLIAIYTGPILAALSETFPTKVLSTGLSVAYNLAVMTFGGFASLILTWLISTTGTSMAPAFYVIFAAAFSLLGVLFGYRQPKEV</sequence>
<feature type="transmembrane region" description="Helical" evidence="9">
    <location>
        <begin position="370"/>
        <end position="394"/>
    </location>
</feature>
<keyword evidence="5 9" id="KW-0812">Transmembrane</keyword>
<reference evidence="11" key="1">
    <citation type="submission" date="2016-01" db="EMBL/GenBank/DDBJ databases">
        <authorList>
            <person name="Peeters C."/>
        </authorList>
    </citation>
    <scope>NUCLEOTIDE SEQUENCE [LARGE SCALE GENOMIC DNA]</scope>
    <source>
        <strain evidence="11">LMG 22940</strain>
    </source>
</reference>
<dbReference type="Proteomes" id="UP000054770">
    <property type="component" value="Unassembled WGS sequence"/>
</dbReference>
<dbReference type="GO" id="GO:0015293">
    <property type="term" value="F:symporter activity"/>
    <property type="evidence" value="ECO:0007669"/>
    <property type="project" value="UniProtKB-KW"/>
</dbReference>
<dbReference type="InterPro" id="IPR051084">
    <property type="entry name" value="H+-coupled_symporters"/>
</dbReference>
<feature type="transmembrane region" description="Helical" evidence="9">
    <location>
        <begin position="400"/>
        <end position="422"/>
    </location>
</feature>
<dbReference type="FunFam" id="1.20.1250.20:FF:000001">
    <property type="entry name" value="Dicarboxylate MFS transporter"/>
    <property type="match status" value="1"/>
</dbReference>
<comment type="subcellular location">
    <subcellularLocation>
        <location evidence="1">Cell membrane</location>
        <topology evidence="1">Multi-pass membrane protein</topology>
    </subcellularLocation>
</comment>
<evidence type="ECO:0000256" key="1">
    <source>
        <dbReference type="ARBA" id="ARBA00004651"/>
    </source>
</evidence>
<feature type="transmembrane region" description="Helical" evidence="9">
    <location>
        <begin position="275"/>
        <end position="295"/>
    </location>
</feature>
<evidence type="ECO:0000256" key="6">
    <source>
        <dbReference type="ARBA" id="ARBA00022847"/>
    </source>
</evidence>
<organism evidence="11 12">
    <name type="scientific">Caballeronia choica</name>
    <dbReference type="NCBI Taxonomy" id="326476"/>
    <lineage>
        <taxon>Bacteria</taxon>
        <taxon>Pseudomonadati</taxon>
        <taxon>Pseudomonadota</taxon>
        <taxon>Betaproteobacteria</taxon>
        <taxon>Burkholderiales</taxon>
        <taxon>Burkholderiaceae</taxon>
        <taxon>Caballeronia</taxon>
    </lineage>
</organism>
<feature type="transmembrane region" description="Helical" evidence="9">
    <location>
        <begin position="116"/>
        <end position="135"/>
    </location>
</feature>
<feature type="transmembrane region" description="Helical" evidence="9">
    <location>
        <begin position="192"/>
        <end position="211"/>
    </location>
</feature>
<dbReference type="Gene3D" id="1.20.1250.20">
    <property type="entry name" value="MFS general substrate transporter like domains"/>
    <property type="match status" value="2"/>
</dbReference>
<keyword evidence="12" id="KW-1185">Reference proteome</keyword>
<gene>
    <name evidence="11" type="ORF">AWB68_05591</name>
</gene>
<dbReference type="RefSeq" id="WP_087647613.1">
    <property type="nucleotide sequence ID" value="NZ_FCON02000083.1"/>
</dbReference>
<feature type="transmembrane region" description="Helical" evidence="9">
    <location>
        <begin position="56"/>
        <end position="80"/>
    </location>
</feature>
<feature type="domain" description="Major facilitator superfamily (MFS) profile" evidence="10">
    <location>
        <begin position="20"/>
        <end position="428"/>
    </location>
</feature>
<keyword evidence="8 9" id="KW-0472">Membrane</keyword>
<feature type="transmembrane region" description="Helical" evidence="9">
    <location>
        <begin position="21"/>
        <end position="50"/>
    </location>
</feature>
<proteinExistence type="inferred from homology"/>
<dbReference type="AlphaFoldDB" id="A0A158KDU9"/>
<dbReference type="SUPFAM" id="SSF103473">
    <property type="entry name" value="MFS general substrate transporter"/>
    <property type="match status" value="1"/>
</dbReference>
<evidence type="ECO:0000256" key="9">
    <source>
        <dbReference type="SAM" id="Phobius"/>
    </source>
</evidence>
<evidence type="ECO:0000259" key="10">
    <source>
        <dbReference type="PROSITE" id="PS50850"/>
    </source>
</evidence>
<name>A0A158KDU9_9BURK</name>
<keyword evidence="4" id="KW-1003">Cell membrane</keyword>
<evidence type="ECO:0000256" key="3">
    <source>
        <dbReference type="ARBA" id="ARBA00022448"/>
    </source>
</evidence>
<dbReference type="EMBL" id="FCON02000083">
    <property type="protein sequence ID" value="SAL79235.1"/>
    <property type="molecule type" value="Genomic_DNA"/>
</dbReference>
<dbReference type="InterPro" id="IPR005829">
    <property type="entry name" value="Sugar_transporter_CS"/>
</dbReference>
<keyword evidence="3" id="KW-0813">Transport</keyword>
<dbReference type="PROSITE" id="PS50850">
    <property type="entry name" value="MFS"/>
    <property type="match status" value="1"/>
</dbReference>
<accession>A0A158KDU9</accession>
<feature type="transmembrane region" description="Helical" evidence="9">
    <location>
        <begin position="307"/>
        <end position="327"/>
    </location>
</feature>
<dbReference type="PANTHER" id="PTHR43528">
    <property type="entry name" value="ALPHA-KETOGLUTARATE PERMEASE"/>
    <property type="match status" value="1"/>
</dbReference>
<dbReference type="InterPro" id="IPR036259">
    <property type="entry name" value="MFS_trans_sf"/>
</dbReference>
<feature type="transmembrane region" description="Helical" evidence="9">
    <location>
        <begin position="242"/>
        <end position="263"/>
    </location>
</feature>
<feature type="transmembrane region" description="Helical" evidence="9">
    <location>
        <begin position="156"/>
        <end position="180"/>
    </location>
</feature>
<dbReference type="Pfam" id="PF07690">
    <property type="entry name" value="MFS_1"/>
    <property type="match status" value="1"/>
</dbReference>
<feature type="transmembrane region" description="Helical" evidence="9">
    <location>
        <begin position="333"/>
        <end position="358"/>
    </location>
</feature>
<keyword evidence="6" id="KW-0769">Symport</keyword>
<dbReference type="InterPro" id="IPR020846">
    <property type="entry name" value="MFS_dom"/>
</dbReference>
<comment type="similarity">
    <text evidence="2">Belongs to the major facilitator superfamily. Metabolite:H+ Symporter (MHS) family (TC 2.A.1.6) family.</text>
</comment>
<dbReference type="PROSITE" id="PS00217">
    <property type="entry name" value="SUGAR_TRANSPORT_2"/>
    <property type="match status" value="1"/>
</dbReference>
<dbReference type="InterPro" id="IPR011701">
    <property type="entry name" value="MFS"/>
</dbReference>
<comment type="caution">
    <text evidence="11">The sequence shown here is derived from an EMBL/GenBank/DDBJ whole genome shotgun (WGS) entry which is preliminary data.</text>
</comment>
<dbReference type="PROSITE" id="PS00216">
    <property type="entry name" value="SUGAR_TRANSPORT_1"/>
    <property type="match status" value="2"/>
</dbReference>
<dbReference type="OrthoDB" id="6766492at2"/>
<evidence type="ECO:0000256" key="2">
    <source>
        <dbReference type="ARBA" id="ARBA00008240"/>
    </source>
</evidence>
<evidence type="ECO:0000313" key="12">
    <source>
        <dbReference type="Proteomes" id="UP000054770"/>
    </source>
</evidence>